<sequence length="452" mass="50245">MTESIEVPDCYYPREPTLVKPSSSTPKHLLYLSNLDDQKFLRFSIKYLYLYKRSVEVEVLKESLSKVLVGYYPLAGRLKIGEQDGEKLEVDCNGEGALFAEGYVDLSVAEFLEGSRRPNKSWRKLLYRVEAQSFVGVPPLVVQVTHLSCGGMIVSTSINHCLCDGIGSAQFLHAWAQITTKPNANLPVIPFHSRHALKPRTPPCIPFFHPEFNGPPAGEAAVDLLTQFLLSQPLVPVAVTFTASQILQLKKQCVPSIKCTSFEVLASHVWRAWIKSLDPPPSLVVKLLFSVNVRKRLKPELPRGFYGNGFVLGCAQTSVDRLVTSNARYGVKLVQEAKGSLDDDYIRSMIDLLEERRGKPDLSSTLVISPWSKLGLEDLDFGVGRPLHMGPLASEIYCLFLPVIGDLNAFTMLVSVPQSIAQRFEQYCLKGIGEREDQKQDGGKEDNGGRGY</sequence>
<dbReference type="Proteomes" id="UP000797356">
    <property type="component" value="Chromosome 5"/>
</dbReference>
<dbReference type="AlphaFoldDB" id="A0A8K0N232"/>
<evidence type="ECO:0000313" key="4">
    <source>
        <dbReference type="EMBL" id="KAG1342824.1"/>
    </source>
</evidence>
<keyword evidence="2" id="KW-0808">Transferase</keyword>
<evidence type="ECO:0000313" key="5">
    <source>
        <dbReference type="Proteomes" id="UP000797356"/>
    </source>
</evidence>
<comment type="caution">
    <text evidence="4">The sequence shown here is derived from an EMBL/GenBank/DDBJ whole genome shotgun (WGS) entry which is preliminary data.</text>
</comment>
<dbReference type="InterPro" id="IPR023213">
    <property type="entry name" value="CAT-like_dom_sf"/>
</dbReference>
<dbReference type="InterPro" id="IPR050317">
    <property type="entry name" value="Plant_Fungal_Acyltransferase"/>
</dbReference>
<dbReference type="PANTHER" id="PTHR31642:SF5">
    <property type="entry name" value="OS01G0104900 PROTEIN"/>
    <property type="match status" value="1"/>
</dbReference>
<evidence type="ECO:0000256" key="3">
    <source>
        <dbReference type="ARBA" id="ARBA00023315"/>
    </source>
</evidence>
<accession>A0A8K0N232</accession>
<reference evidence="4" key="1">
    <citation type="journal article" date="2017" name="Gigascience">
        <title>The genome draft of coconut (Cocos nucifera).</title>
        <authorList>
            <person name="Xiao Y."/>
            <person name="Xu P."/>
            <person name="Fan H."/>
            <person name="Baudouin L."/>
            <person name="Xia W."/>
            <person name="Bocs S."/>
            <person name="Xu J."/>
            <person name="Li Q."/>
            <person name="Guo A."/>
            <person name="Zhou L."/>
            <person name="Li J."/>
            <person name="Wu Y."/>
            <person name="Ma Z."/>
            <person name="Armero A."/>
            <person name="Issali A.E."/>
            <person name="Liu N."/>
            <person name="Peng M."/>
            <person name="Yang Y."/>
        </authorList>
    </citation>
    <scope>NUCLEOTIDE SEQUENCE</scope>
    <source>
        <tissue evidence="4">Spear leaf of Hainan Tall coconut</tissue>
    </source>
</reference>
<keyword evidence="3 4" id="KW-0012">Acyltransferase</keyword>
<reference evidence="4" key="2">
    <citation type="submission" date="2019-07" db="EMBL/GenBank/DDBJ databases">
        <authorList>
            <person name="Yang Y."/>
            <person name="Bocs S."/>
            <person name="Baudouin L."/>
        </authorList>
    </citation>
    <scope>NUCLEOTIDE SEQUENCE</scope>
    <source>
        <tissue evidence="4">Spear leaf of Hainan Tall coconut</tissue>
    </source>
</reference>
<dbReference type="Gene3D" id="3.30.559.10">
    <property type="entry name" value="Chloramphenicol acetyltransferase-like domain"/>
    <property type="match status" value="2"/>
</dbReference>
<comment type="similarity">
    <text evidence="1">Belongs to the plant acyltransferase family.</text>
</comment>
<dbReference type="Pfam" id="PF02458">
    <property type="entry name" value="Transferase"/>
    <property type="match status" value="1"/>
</dbReference>
<dbReference type="GO" id="GO:0016747">
    <property type="term" value="F:acyltransferase activity, transferring groups other than amino-acyl groups"/>
    <property type="evidence" value="ECO:0007669"/>
    <property type="project" value="TreeGrafter"/>
</dbReference>
<evidence type="ECO:0000256" key="2">
    <source>
        <dbReference type="ARBA" id="ARBA00022679"/>
    </source>
</evidence>
<keyword evidence="5" id="KW-1185">Reference proteome</keyword>
<dbReference type="PANTHER" id="PTHR31642">
    <property type="entry name" value="TRICHOTHECENE 3-O-ACETYLTRANSFERASE"/>
    <property type="match status" value="1"/>
</dbReference>
<protein>
    <submittedName>
        <fullName evidence="4">Fatty alcohol:caffeoyl-CoA acyltransferase</fullName>
    </submittedName>
</protein>
<proteinExistence type="inferred from homology"/>
<organism evidence="4 5">
    <name type="scientific">Cocos nucifera</name>
    <name type="common">Coconut palm</name>
    <dbReference type="NCBI Taxonomy" id="13894"/>
    <lineage>
        <taxon>Eukaryota</taxon>
        <taxon>Viridiplantae</taxon>
        <taxon>Streptophyta</taxon>
        <taxon>Embryophyta</taxon>
        <taxon>Tracheophyta</taxon>
        <taxon>Spermatophyta</taxon>
        <taxon>Magnoliopsida</taxon>
        <taxon>Liliopsida</taxon>
        <taxon>Arecaceae</taxon>
        <taxon>Arecoideae</taxon>
        <taxon>Cocoseae</taxon>
        <taxon>Attaleinae</taxon>
        <taxon>Cocos</taxon>
    </lineage>
</organism>
<evidence type="ECO:0000256" key="1">
    <source>
        <dbReference type="ARBA" id="ARBA00009861"/>
    </source>
</evidence>
<name>A0A8K0N232_COCNU</name>
<dbReference type="EMBL" id="CM017876">
    <property type="protein sequence ID" value="KAG1342824.1"/>
    <property type="molecule type" value="Genomic_DNA"/>
</dbReference>
<gene>
    <name evidence="4" type="ORF">COCNU_05G010530</name>
</gene>
<dbReference type="OrthoDB" id="671439at2759"/>